<evidence type="ECO:0000313" key="2">
    <source>
        <dbReference type="EMBL" id="ATZ53196.1"/>
    </source>
</evidence>
<dbReference type="PANTHER" id="PTHR47064:SF2">
    <property type="entry name" value="SMP-30_GLUCONOLACTONASE_LRE-LIKE REGION DOMAIN-CONTAINING PROTEIN-RELATED"/>
    <property type="match status" value="1"/>
</dbReference>
<dbReference type="InterPro" id="IPR011042">
    <property type="entry name" value="6-blade_b-propeller_TolB-like"/>
</dbReference>
<dbReference type="Proteomes" id="UP000001798">
    <property type="component" value="Chromosome 9"/>
</dbReference>
<proteinExistence type="predicted"/>
<protein>
    <recommendedName>
        <fullName evidence="1">SMP-30/Gluconolactonase/LRE-like region domain-containing protein</fullName>
    </recommendedName>
</protein>
<feature type="domain" description="SMP-30/Gluconolactonase/LRE-like region" evidence="1">
    <location>
        <begin position="139"/>
        <end position="328"/>
    </location>
</feature>
<dbReference type="Gene3D" id="2.120.10.30">
    <property type="entry name" value="TolB, C-terminal domain"/>
    <property type="match status" value="1"/>
</dbReference>
<reference evidence="2 3" key="3">
    <citation type="journal article" date="2017" name="Mol. Plant Pathol.">
        <title>A gapless genome sequence of the fungus Botrytis cinerea.</title>
        <authorList>
            <person name="Van Kan J.A."/>
            <person name="Stassen J.H."/>
            <person name="Mosbach A."/>
            <person name="Van Der Lee T.A."/>
            <person name="Faino L."/>
            <person name="Farmer A.D."/>
            <person name="Papasotiriou D.G."/>
            <person name="Zhou S."/>
            <person name="Seidl M.F."/>
            <person name="Cottam E."/>
            <person name="Edel D."/>
            <person name="Hahn M."/>
            <person name="Schwartz D.C."/>
            <person name="Dietrich R.A."/>
            <person name="Widdison S."/>
            <person name="Scalliet G."/>
        </authorList>
    </citation>
    <scope>NUCLEOTIDE SEQUENCE [LARGE SCALE GENOMIC DNA]</scope>
    <source>
        <strain evidence="2 3">B05.10</strain>
    </source>
</reference>
<dbReference type="RefSeq" id="XP_001552694.2">
    <property type="nucleotide sequence ID" value="XM_001552644.2"/>
</dbReference>
<dbReference type="Pfam" id="PF08450">
    <property type="entry name" value="SGL"/>
    <property type="match status" value="1"/>
</dbReference>
<reference evidence="2 3" key="2">
    <citation type="journal article" date="2012" name="Eukaryot. Cell">
        <title>Genome update of Botrytis cinerea strains B05.10 and T4.</title>
        <authorList>
            <person name="Staats M."/>
            <person name="van Kan J.A."/>
        </authorList>
    </citation>
    <scope>NUCLEOTIDE SEQUENCE [LARGE SCALE GENOMIC DNA]</scope>
    <source>
        <strain evidence="2 3">B05.10</strain>
    </source>
</reference>
<organism evidence="2 3">
    <name type="scientific">Botryotinia fuckeliana (strain B05.10)</name>
    <name type="common">Noble rot fungus</name>
    <name type="synonym">Botrytis cinerea</name>
    <dbReference type="NCBI Taxonomy" id="332648"/>
    <lineage>
        <taxon>Eukaryota</taxon>
        <taxon>Fungi</taxon>
        <taxon>Dikarya</taxon>
        <taxon>Ascomycota</taxon>
        <taxon>Pezizomycotina</taxon>
        <taxon>Leotiomycetes</taxon>
        <taxon>Helotiales</taxon>
        <taxon>Sclerotiniaceae</taxon>
        <taxon>Botrytis</taxon>
    </lineage>
</organism>
<dbReference type="PANTHER" id="PTHR47064">
    <property type="entry name" value="PUTATIVE (AFU_ORTHOLOGUE AFUA_1G08990)-RELATED"/>
    <property type="match status" value="1"/>
</dbReference>
<dbReference type="VEuPathDB" id="FungiDB:Bcin09g00770"/>
<dbReference type="InterPro" id="IPR052988">
    <property type="entry name" value="Oryzine_lactonohydrolase"/>
</dbReference>
<dbReference type="SUPFAM" id="SSF63829">
    <property type="entry name" value="Calcium-dependent phosphotriesterase"/>
    <property type="match status" value="1"/>
</dbReference>
<dbReference type="OrthoDB" id="423498at2759"/>
<accession>A0A384JRI3</accession>
<reference evidence="2 3" key="1">
    <citation type="journal article" date="2011" name="PLoS Genet.">
        <title>Genomic analysis of the necrotrophic fungal pathogens Sclerotinia sclerotiorum and Botrytis cinerea.</title>
        <authorList>
            <person name="Amselem J."/>
            <person name="Cuomo C.A."/>
            <person name="van Kan J.A."/>
            <person name="Viaud M."/>
            <person name="Benito E.P."/>
            <person name="Couloux A."/>
            <person name="Coutinho P.M."/>
            <person name="de Vries R.P."/>
            <person name="Dyer P.S."/>
            <person name="Fillinger S."/>
            <person name="Fournier E."/>
            <person name="Gout L."/>
            <person name="Hahn M."/>
            <person name="Kohn L."/>
            <person name="Lapalu N."/>
            <person name="Plummer K.M."/>
            <person name="Pradier J.M."/>
            <person name="Quevillon E."/>
            <person name="Sharon A."/>
            <person name="Simon A."/>
            <person name="ten Have A."/>
            <person name="Tudzynski B."/>
            <person name="Tudzynski P."/>
            <person name="Wincker P."/>
            <person name="Andrew M."/>
            <person name="Anthouard V."/>
            <person name="Beever R.E."/>
            <person name="Beffa R."/>
            <person name="Benoit I."/>
            <person name="Bouzid O."/>
            <person name="Brault B."/>
            <person name="Chen Z."/>
            <person name="Choquer M."/>
            <person name="Collemare J."/>
            <person name="Cotton P."/>
            <person name="Danchin E.G."/>
            <person name="Da Silva C."/>
            <person name="Gautier A."/>
            <person name="Giraud C."/>
            <person name="Giraud T."/>
            <person name="Gonzalez C."/>
            <person name="Grossetete S."/>
            <person name="Guldener U."/>
            <person name="Henrissat B."/>
            <person name="Howlett B.J."/>
            <person name="Kodira C."/>
            <person name="Kretschmer M."/>
            <person name="Lappartient A."/>
            <person name="Leroch M."/>
            <person name="Levis C."/>
            <person name="Mauceli E."/>
            <person name="Neuveglise C."/>
            <person name="Oeser B."/>
            <person name="Pearson M."/>
            <person name="Poulain J."/>
            <person name="Poussereau N."/>
            <person name="Quesneville H."/>
            <person name="Rascle C."/>
            <person name="Schumacher J."/>
            <person name="Segurens B."/>
            <person name="Sexton A."/>
            <person name="Silva E."/>
            <person name="Sirven C."/>
            <person name="Soanes D.M."/>
            <person name="Talbot N.J."/>
            <person name="Templeton M."/>
            <person name="Yandava C."/>
            <person name="Yarden O."/>
            <person name="Zeng Q."/>
            <person name="Rollins J.A."/>
            <person name="Lebrun M.H."/>
            <person name="Dickman M."/>
        </authorList>
    </citation>
    <scope>NUCLEOTIDE SEQUENCE [LARGE SCALE GENOMIC DNA]</scope>
    <source>
        <strain evidence="2 3">B05.10</strain>
    </source>
</reference>
<evidence type="ECO:0000313" key="3">
    <source>
        <dbReference type="Proteomes" id="UP000001798"/>
    </source>
</evidence>
<keyword evidence="3" id="KW-1185">Reference proteome</keyword>
<sequence length="377" mass="40151">MYSRDILPTLAIATGALAQDAVYTYTADTITTLDLYNVSNASPFQVYNESFTSILGDAPAISNILNSSFPQFHEAAIFFDESTLFVTSNQYASNSSSPATNNKAISITRLDKSGDSWAATVIEPEGTLTLANGGAKYNDGLVICDQGSMTAPGGLVFMNSTAPYTTTTIINNYYGVEFNSPNDVHVTSDGALWFTDPSYGSWQGIRPQPLLPPQVYRYMPGTNDIRVVADGIQEPNGITFSPDEKTAYITDGTGNATAPTAPRAIYAYDVITRGGEPALANKRMFAVPQTGLPDGIKTDNAGNVYAGCGDGVNVWNEGGVLLGKIAVDGGSANFILGNEGDKMQVWLLNEKKLWQANLGLVNGVDGIDSARNGTVRR</sequence>
<evidence type="ECO:0000259" key="1">
    <source>
        <dbReference type="Pfam" id="PF08450"/>
    </source>
</evidence>
<dbReference type="EMBL" id="CP009813">
    <property type="protein sequence ID" value="ATZ53196.1"/>
    <property type="molecule type" value="Genomic_DNA"/>
</dbReference>
<dbReference type="GeneID" id="5433217"/>
<dbReference type="AlphaFoldDB" id="A0A384JRI3"/>
<dbReference type="KEGG" id="bfu:BCIN_09g00770"/>
<gene>
    <name evidence="2" type="ORF">BCIN_09g00770</name>
</gene>
<name>A0A384JRI3_BOTFB</name>
<dbReference type="InterPro" id="IPR013658">
    <property type="entry name" value="SGL"/>
</dbReference>